<dbReference type="Pfam" id="PF14322">
    <property type="entry name" value="SusD-like_3"/>
    <property type="match status" value="1"/>
</dbReference>
<evidence type="ECO:0000256" key="1">
    <source>
        <dbReference type="ARBA" id="ARBA00004442"/>
    </source>
</evidence>
<evidence type="ECO:0000259" key="6">
    <source>
        <dbReference type="Pfam" id="PF07980"/>
    </source>
</evidence>
<organism evidence="8 9">
    <name type="scientific">Paradesertivirga mongoliensis</name>
    <dbReference type="NCBI Taxonomy" id="2100740"/>
    <lineage>
        <taxon>Bacteria</taxon>
        <taxon>Pseudomonadati</taxon>
        <taxon>Bacteroidota</taxon>
        <taxon>Sphingobacteriia</taxon>
        <taxon>Sphingobacteriales</taxon>
        <taxon>Sphingobacteriaceae</taxon>
        <taxon>Paradesertivirga</taxon>
    </lineage>
</organism>
<dbReference type="PROSITE" id="PS51257">
    <property type="entry name" value="PROKAR_LIPOPROTEIN"/>
    <property type="match status" value="1"/>
</dbReference>
<evidence type="ECO:0000313" key="9">
    <source>
        <dbReference type="Proteomes" id="UP001597387"/>
    </source>
</evidence>
<dbReference type="Gene3D" id="1.25.40.390">
    <property type="match status" value="1"/>
</dbReference>
<keyword evidence="3" id="KW-0732">Signal</keyword>
<name>A0ABW4ZKU1_9SPHI</name>
<evidence type="ECO:0000256" key="3">
    <source>
        <dbReference type="ARBA" id="ARBA00022729"/>
    </source>
</evidence>
<keyword evidence="5" id="KW-0998">Cell outer membrane</keyword>
<keyword evidence="4" id="KW-0472">Membrane</keyword>
<feature type="domain" description="RagB/SusD" evidence="6">
    <location>
        <begin position="311"/>
        <end position="588"/>
    </location>
</feature>
<protein>
    <submittedName>
        <fullName evidence="8">RagB/SusD family nutrient uptake outer membrane protein</fullName>
    </submittedName>
</protein>
<dbReference type="Pfam" id="PF07980">
    <property type="entry name" value="SusD_RagB"/>
    <property type="match status" value="1"/>
</dbReference>
<reference evidence="9" key="1">
    <citation type="journal article" date="2019" name="Int. J. Syst. Evol. Microbiol.">
        <title>The Global Catalogue of Microorganisms (GCM) 10K type strain sequencing project: providing services to taxonomists for standard genome sequencing and annotation.</title>
        <authorList>
            <consortium name="The Broad Institute Genomics Platform"/>
            <consortium name="The Broad Institute Genome Sequencing Center for Infectious Disease"/>
            <person name="Wu L."/>
            <person name="Ma J."/>
        </authorList>
    </citation>
    <scope>NUCLEOTIDE SEQUENCE [LARGE SCALE GENOMIC DNA]</scope>
    <source>
        <strain evidence="9">KCTC 42217</strain>
    </source>
</reference>
<dbReference type="Proteomes" id="UP001597387">
    <property type="component" value="Unassembled WGS sequence"/>
</dbReference>
<dbReference type="EMBL" id="JBHUHZ010000001">
    <property type="protein sequence ID" value="MFD2162709.1"/>
    <property type="molecule type" value="Genomic_DNA"/>
</dbReference>
<gene>
    <name evidence="8" type="ORF">ACFSJU_09930</name>
</gene>
<proteinExistence type="inferred from homology"/>
<comment type="subcellular location">
    <subcellularLocation>
        <location evidence="1">Cell outer membrane</location>
    </subcellularLocation>
</comment>
<comment type="caution">
    <text evidence="8">The sequence shown here is derived from an EMBL/GenBank/DDBJ whole genome shotgun (WGS) entry which is preliminary data.</text>
</comment>
<evidence type="ECO:0000256" key="2">
    <source>
        <dbReference type="ARBA" id="ARBA00006275"/>
    </source>
</evidence>
<evidence type="ECO:0000256" key="4">
    <source>
        <dbReference type="ARBA" id="ARBA00023136"/>
    </source>
</evidence>
<evidence type="ECO:0000259" key="7">
    <source>
        <dbReference type="Pfam" id="PF14322"/>
    </source>
</evidence>
<dbReference type="SUPFAM" id="SSF48452">
    <property type="entry name" value="TPR-like"/>
    <property type="match status" value="1"/>
</dbReference>
<dbReference type="InterPro" id="IPR033985">
    <property type="entry name" value="SusD-like_N"/>
</dbReference>
<sequence>MNRISILVIGVLFTLSGCEKFIEPAPVNNGEYEDIYTQPTLAHGILLNGYTRLPSAGWTFDDVATDDAVSNDINNGFRRAATGQWSAIDNPFDRWHNARAGIQYLNLFLAEAEKVTWDTKSPMVATMFKDRYMGEAYGLRAYMMFYLLQAHAGWSNGVLYGVPLILEPENPFSDFNKPRATFEDCMKQIYSDLDKAEALLPLDYKQSAISDVPAKYAGVSAETYNRVFGEQFKQLMTRRIAKAIRAKASLLAASPAYSTGNTTTWTMAANHAADVLNANQWLFDTKGHIWYEKDQVDGLGSGGTPPEVLWRTNIGTNSNLEADHYPPSLQGRGRLNPTQNLVDAFPMANGYPIDNTALSGYNPAAPYTGRDPRLARTVIFNRGTAGPSNTEIFTSVDYTNTATPDRERDGLNKTEQSTRTGYYMKKLLRQDVSIAGTVNNQKHYKPHIRYTELFLIYAEAANEAFGPLGTGGHAHSAYDIVKMIRNRAGITGGDAYLESIKANKDLMRDLIRNERRLELAFEGFRFWDIRRWNQSMNDAAKGMRISQNNSIYQVIDVEARPYEDFMRFGPVPYSEILKYNALQQNTGW</sequence>
<dbReference type="InterPro" id="IPR011990">
    <property type="entry name" value="TPR-like_helical_dom_sf"/>
</dbReference>
<accession>A0ABW4ZKU1</accession>
<dbReference type="RefSeq" id="WP_255903069.1">
    <property type="nucleotide sequence ID" value="NZ_JAFMZO010000003.1"/>
</dbReference>
<comment type="similarity">
    <text evidence="2">Belongs to the SusD family.</text>
</comment>
<keyword evidence="9" id="KW-1185">Reference proteome</keyword>
<feature type="domain" description="SusD-like N-terminal" evidence="7">
    <location>
        <begin position="59"/>
        <end position="217"/>
    </location>
</feature>
<evidence type="ECO:0000313" key="8">
    <source>
        <dbReference type="EMBL" id="MFD2162709.1"/>
    </source>
</evidence>
<dbReference type="InterPro" id="IPR012944">
    <property type="entry name" value="SusD_RagB_dom"/>
</dbReference>
<evidence type="ECO:0000256" key="5">
    <source>
        <dbReference type="ARBA" id="ARBA00023237"/>
    </source>
</evidence>